<protein>
    <submittedName>
        <fullName evidence="7">Oligopeptide-binding protein</fullName>
    </submittedName>
</protein>
<dbReference type="EMBL" id="AZEG01000016">
    <property type="protein sequence ID" value="KRL37071.1"/>
    <property type="molecule type" value="Genomic_DNA"/>
</dbReference>
<organism evidence="7 8">
    <name type="scientific">Liquorilactobacillus uvarum DSM 19971</name>
    <dbReference type="NCBI Taxonomy" id="1423812"/>
    <lineage>
        <taxon>Bacteria</taxon>
        <taxon>Bacillati</taxon>
        <taxon>Bacillota</taxon>
        <taxon>Bacilli</taxon>
        <taxon>Lactobacillales</taxon>
        <taxon>Lactobacillaceae</taxon>
        <taxon>Liquorilactobacillus</taxon>
    </lineage>
</organism>
<dbReference type="Pfam" id="PF00496">
    <property type="entry name" value="SBP_bac_5"/>
    <property type="match status" value="1"/>
</dbReference>
<dbReference type="PIRSF" id="PIRSF002741">
    <property type="entry name" value="MppA"/>
    <property type="match status" value="1"/>
</dbReference>
<evidence type="ECO:0000256" key="2">
    <source>
        <dbReference type="ARBA" id="ARBA00005695"/>
    </source>
</evidence>
<sequence>MGIFFSYIKKLIIPLGGIYMNWKKVLSTSVAFAACSLALGACGSKNSGQASSQQTLRWSEPSELQTLDLSKVVDTVSSDMISNSTEGLYRLGKNSKIEPGLATKTQVSDNGLKYTFTLRKNSKWSNGEPVTAKDFVYSWRRTVDPKTASEYAYLFDGIKNAADVTAGKKATSELGVKAVNNYTLVVTLDKKLPYFKLLMGFTPFFPQNQKAVEKFGSKYGTSAKYMVYNGPYKMTGWTGSNLKWKLVKNNGYWDKRNVKLNDISFQVTKSPTTSYNLYQDNKLDETYLNAEQAKQLSNNKEYVSLNQSRTNYLEFNQTKKEFQNKKIREAISYAINRQQLVNKVLGNGSLVSKSVVSKGLANYNDQDFTKDAATTAGTSYNKTKAQKLWKEGLKELGLKKLSFSLLGDDDDANKDVSTYLQSQLETNLPGAEVSVLSLPKKTRITRSASGQFDVVVSGWGADFSDPISFLDLFTKGNSYNNGKWDSSEYDKLITASKTTDVNNTGKRWNDLVKASKLLNKEQGVAPLYQLSQAQMLKSKVKGVIYNTAGVAFNFKEAYIEK</sequence>
<dbReference type="STRING" id="1423812.FD20_GL000671"/>
<dbReference type="PATRIC" id="fig|1423812.3.peg.730"/>
<dbReference type="Proteomes" id="UP000051155">
    <property type="component" value="Unassembled WGS sequence"/>
</dbReference>
<evidence type="ECO:0000313" key="8">
    <source>
        <dbReference type="Proteomes" id="UP000051155"/>
    </source>
</evidence>
<dbReference type="FunFam" id="3.90.76.10:FF:000001">
    <property type="entry name" value="Oligopeptide ABC transporter substrate-binding protein"/>
    <property type="match status" value="1"/>
</dbReference>
<evidence type="ECO:0000256" key="5">
    <source>
        <dbReference type="ARBA" id="ARBA00022856"/>
    </source>
</evidence>
<comment type="caution">
    <text evidence="7">The sequence shown here is derived from an EMBL/GenBank/DDBJ whole genome shotgun (WGS) entry which is preliminary data.</text>
</comment>
<dbReference type="GO" id="GO:0030288">
    <property type="term" value="C:outer membrane-bounded periplasmic space"/>
    <property type="evidence" value="ECO:0007669"/>
    <property type="project" value="UniProtKB-ARBA"/>
</dbReference>
<feature type="domain" description="Solute-binding protein family 5" evidence="6">
    <location>
        <begin position="96"/>
        <end position="480"/>
    </location>
</feature>
<keyword evidence="3" id="KW-0813">Transport</keyword>
<comment type="similarity">
    <text evidence="2">Belongs to the bacterial solute-binding protein 5 family.</text>
</comment>
<keyword evidence="8" id="KW-1185">Reference proteome</keyword>
<dbReference type="Gene3D" id="3.40.190.10">
    <property type="entry name" value="Periplasmic binding protein-like II"/>
    <property type="match status" value="1"/>
</dbReference>
<dbReference type="FunFam" id="3.10.105.10:FF:000001">
    <property type="entry name" value="Oligopeptide ABC transporter, oligopeptide-binding protein"/>
    <property type="match status" value="1"/>
</dbReference>
<dbReference type="GO" id="GO:0015833">
    <property type="term" value="P:peptide transport"/>
    <property type="evidence" value="ECO:0007669"/>
    <property type="project" value="UniProtKB-KW"/>
</dbReference>
<reference evidence="7 8" key="1">
    <citation type="journal article" date="2015" name="Genome Announc.">
        <title>Expanding the biotechnology potential of lactobacilli through comparative genomics of 213 strains and associated genera.</title>
        <authorList>
            <person name="Sun Z."/>
            <person name="Harris H.M."/>
            <person name="McCann A."/>
            <person name="Guo C."/>
            <person name="Argimon S."/>
            <person name="Zhang W."/>
            <person name="Yang X."/>
            <person name="Jeffery I.B."/>
            <person name="Cooney J.C."/>
            <person name="Kagawa T.F."/>
            <person name="Liu W."/>
            <person name="Song Y."/>
            <person name="Salvetti E."/>
            <person name="Wrobel A."/>
            <person name="Rasinkangas P."/>
            <person name="Parkhill J."/>
            <person name="Rea M.C."/>
            <person name="O'Sullivan O."/>
            <person name="Ritari J."/>
            <person name="Douillard F.P."/>
            <person name="Paul Ross R."/>
            <person name="Yang R."/>
            <person name="Briner A.E."/>
            <person name="Felis G.E."/>
            <person name="de Vos W.M."/>
            <person name="Barrangou R."/>
            <person name="Klaenhammer T.R."/>
            <person name="Caufield P.W."/>
            <person name="Cui Y."/>
            <person name="Zhang H."/>
            <person name="O'Toole P.W."/>
        </authorList>
    </citation>
    <scope>NUCLEOTIDE SEQUENCE [LARGE SCALE GENOMIC DNA]</scope>
    <source>
        <strain evidence="7 8">DSM 19971</strain>
    </source>
</reference>
<dbReference type="InterPro" id="IPR039424">
    <property type="entry name" value="SBP_5"/>
</dbReference>
<keyword evidence="5" id="KW-0571">Peptide transport</keyword>
<keyword evidence="4" id="KW-0732">Signal</keyword>
<dbReference type="Gene3D" id="3.90.76.10">
    <property type="entry name" value="Dipeptide-binding Protein, Domain 1"/>
    <property type="match status" value="1"/>
</dbReference>
<dbReference type="InterPro" id="IPR000914">
    <property type="entry name" value="SBP_5_dom"/>
</dbReference>
<dbReference type="GO" id="GO:1904680">
    <property type="term" value="F:peptide transmembrane transporter activity"/>
    <property type="evidence" value="ECO:0007669"/>
    <property type="project" value="TreeGrafter"/>
</dbReference>
<gene>
    <name evidence="7" type="ORF">FD20_GL000671</name>
</gene>
<evidence type="ECO:0000256" key="3">
    <source>
        <dbReference type="ARBA" id="ARBA00022448"/>
    </source>
</evidence>
<keyword evidence="5" id="KW-0653">Protein transport</keyword>
<evidence type="ECO:0000313" key="7">
    <source>
        <dbReference type="EMBL" id="KRL37071.1"/>
    </source>
</evidence>
<evidence type="ECO:0000256" key="1">
    <source>
        <dbReference type="ARBA" id="ARBA00004196"/>
    </source>
</evidence>
<dbReference type="SUPFAM" id="SSF53850">
    <property type="entry name" value="Periplasmic binding protein-like II"/>
    <property type="match status" value="1"/>
</dbReference>
<name>A0A0R1PX54_9LACO</name>
<dbReference type="GO" id="GO:0043190">
    <property type="term" value="C:ATP-binding cassette (ABC) transporter complex"/>
    <property type="evidence" value="ECO:0007669"/>
    <property type="project" value="InterPro"/>
</dbReference>
<accession>A0A0R1PX54</accession>
<dbReference type="PANTHER" id="PTHR30290">
    <property type="entry name" value="PERIPLASMIC BINDING COMPONENT OF ABC TRANSPORTER"/>
    <property type="match status" value="1"/>
</dbReference>
<evidence type="ECO:0000259" key="6">
    <source>
        <dbReference type="Pfam" id="PF00496"/>
    </source>
</evidence>
<evidence type="ECO:0000256" key="4">
    <source>
        <dbReference type="ARBA" id="ARBA00022729"/>
    </source>
</evidence>
<dbReference type="Gene3D" id="3.10.105.10">
    <property type="entry name" value="Dipeptide-binding Protein, Domain 3"/>
    <property type="match status" value="1"/>
</dbReference>
<dbReference type="CDD" id="cd08504">
    <property type="entry name" value="PBP2_OppA"/>
    <property type="match status" value="1"/>
</dbReference>
<comment type="subcellular location">
    <subcellularLocation>
        <location evidence="1">Cell envelope</location>
    </subcellularLocation>
</comment>
<dbReference type="PANTHER" id="PTHR30290:SF10">
    <property type="entry name" value="PERIPLASMIC OLIGOPEPTIDE-BINDING PROTEIN-RELATED"/>
    <property type="match status" value="1"/>
</dbReference>
<proteinExistence type="inferred from homology"/>
<dbReference type="InterPro" id="IPR030678">
    <property type="entry name" value="Peptide/Ni-bd"/>
</dbReference>
<dbReference type="AlphaFoldDB" id="A0A0R1PX54"/>